<evidence type="ECO:0000256" key="5">
    <source>
        <dbReference type="ARBA" id="ARBA00023002"/>
    </source>
</evidence>
<comment type="function">
    <text evidence="9">Dioxygenase that repairs alkylated DNA and RNA containing 3-methylcytosine or 1-methyladenine by oxidative demethylation. Has highest activity towards 3-methylcytosine. Has lower activity towards alkylated DNA containing ethenoadenine, and no detectable activity towards 1-methylguanine or 3-methylthymine. Accepts double-stranded and single-stranded substrates. Requires molecular oxygen, alpha-ketoglutarate and iron. Provides extensive resistance to alkylating agents such as MMS and DMS (SN2 agents), but not to MMNG and MNU (SN1 agents).</text>
</comment>
<gene>
    <name evidence="17" type="primary">alkB2</name>
    <name evidence="17" type="ordered locus">Rmet_5268</name>
</gene>
<feature type="binding site" evidence="15">
    <location>
        <position position="141"/>
    </location>
    <ligand>
        <name>Fe cation</name>
        <dbReference type="ChEBI" id="CHEBI:24875"/>
        <note>catalytic</note>
    </ligand>
</feature>
<dbReference type="eggNOG" id="COG3145">
    <property type="taxonomic scope" value="Bacteria"/>
</dbReference>
<dbReference type="EC" id="1.14.11.33" evidence="10"/>
<dbReference type="GO" id="GO:0035515">
    <property type="term" value="F:oxidative RNA demethylase activity"/>
    <property type="evidence" value="ECO:0007669"/>
    <property type="project" value="TreeGrafter"/>
</dbReference>
<dbReference type="InterPro" id="IPR027450">
    <property type="entry name" value="AlkB-like"/>
</dbReference>
<dbReference type="PROSITE" id="PS51471">
    <property type="entry name" value="FE2OG_OXY"/>
    <property type="match status" value="1"/>
</dbReference>
<evidence type="ECO:0000256" key="9">
    <source>
        <dbReference type="ARBA" id="ARBA00055649"/>
    </source>
</evidence>
<organism evidence="17 18">
    <name type="scientific">Cupriavidus metallidurans (strain ATCC 43123 / DSM 2839 / NBRC 102507 / CH34)</name>
    <name type="common">Ralstonia metallidurans</name>
    <dbReference type="NCBI Taxonomy" id="266264"/>
    <lineage>
        <taxon>Bacteria</taxon>
        <taxon>Pseudomonadati</taxon>
        <taxon>Pseudomonadota</taxon>
        <taxon>Betaproteobacteria</taxon>
        <taxon>Burkholderiales</taxon>
        <taxon>Burkholderiaceae</taxon>
        <taxon>Cupriavidus</taxon>
    </lineage>
</organism>
<accession>Q1LCJ9</accession>
<name>Q1LCJ9_CUPMC</name>
<dbReference type="GO" id="GO:0035513">
    <property type="term" value="P:oxidative RNA demethylation"/>
    <property type="evidence" value="ECO:0007669"/>
    <property type="project" value="TreeGrafter"/>
</dbReference>
<evidence type="ECO:0000256" key="7">
    <source>
        <dbReference type="ARBA" id="ARBA00023204"/>
    </source>
</evidence>
<keyword evidence="17" id="KW-0614">Plasmid</keyword>
<feature type="binding site" evidence="14">
    <location>
        <position position="79"/>
    </location>
    <ligand>
        <name>substrate</name>
    </ligand>
</feature>
<evidence type="ECO:0000256" key="11">
    <source>
        <dbReference type="ARBA" id="ARBA00072243"/>
    </source>
</evidence>
<feature type="binding site" evidence="14">
    <location>
        <position position="145"/>
    </location>
    <ligand>
        <name>substrate</name>
    </ligand>
</feature>
<dbReference type="GO" id="GO:0035516">
    <property type="term" value="F:broad specificity oxidative DNA demethylase activity"/>
    <property type="evidence" value="ECO:0007669"/>
    <property type="project" value="UniProtKB-EC"/>
</dbReference>
<keyword evidence="4" id="KW-0223">Dioxygenase</keyword>
<feature type="binding site" evidence="14">
    <location>
        <begin position="214"/>
        <end position="220"/>
    </location>
    <ligand>
        <name>2-oxoglutarate</name>
        <dbReference type="ChEBI" id="CHEBI:16810"/>
    </ligand>
</feature>
<comment type="cofactor">
    <cofactor evidence="15">
        <name>Fe(2+)</name>
        <dbReference type="ChEBI" id="CHEBI:29033"/>
    </cofactor>
    <text evidence="15">Binds 1 Fe(2+) ion per subunit.</text>
</comment>
<feature type="binding site" evidence="15">
    <location>
        <position position="197"/>
    </location>
    <ligand>
        <name>Fe cation</name>
        <dbReference type="ChEBI" id="CHEBI:24875"/>
        <note>catalytic</note>
    </ligand>
</feature>
<dbReference type="InterPro" id="IPR037151">
    <property type="entry name" value="AlkB-like_sf"/>
</dbReference>
<dbReference type="HOGENOM" id="CLU_039677_1_1_4"/>
<geneLocation type="plasmid" evidence="17 18">
    <name>megaplasmid</name>
</geneLocation>
<dbReference type="Gene3D" id="2.60.120.590">
    <property type="entry name" value="Alpha-ketoglutarate-dependent dioxygenase AlkB-like"/>
    <property type="match status" value="1"/>
</dbReference>
<feature type="binding site" evidence="14">
    <location>
        <begin position="86"/>
        <end position="88"/>
    </location>
    <ligand>
        <name>substrate</name>
    </ligand>
</feature>
<evidence type="ECO:0000256" key="6">
    <source>
        <dbReference type="ARBA" id="ARBA00023004"/>
    </source>
</evidence>
<comment type="catalytic activity">
    <reaction evidence="8">
        <text>a methylated nucleobase within DNA + 2-oxoglutarate + O2 = a nucleobase within DNA + formaldehyde + succinate + CO2</text>
        <dbReference type="Rhea" id="RHEA:30299"/>
        <dbReference type="Rhea" id="RHEA-COMP:12192"/>
        <dbReference type="Rhea" id="RHEA-COMP:12193"/>
        <dbReference type="ChEBI" id="CHEBI:15379"/>
        <dbReference type="ChEBI" id="CHEBI:16526"/>
        <dbReference type="ChEBI" id="CHEBI:16810"/>
        <dbReference type="ChEBI" id="CHEBI:16842"/>
        <dbReference type="ChEBI" id="CHEBI:30031"/>
        <dbReference type="ChEBI" id="CHEBI:32875"/>
        <dbReference type="ChEBI" id="CHEBI:64428"/>
        <dbReference type="EC" id="1.14.11.33"/>
    </reaction>
</comment>
<evidence type="ECO:0000256" key="10">
    <source>
        <dbReference type="ARBA" id="ARBA00066725"/>
    </source>
</evidence>
<keyword evidence="2 15" id="KW-0479">Metal-binding</keyword>
<feature type="binding site" evidence="14">
    <location>
        <begin position="130"/>
        <end position="132"/>
    </location>
    <ligand>
        <name>2-oxoglutarate</name>
        <dbReference type="ChEBI" id="CHEBI:16810"/>
    </ligand>
</feature>
<keyword evidence="5 17" id="KW-0560">Oxidoreductase</keyword>
<keyword evidence="18" id="KW-1185">Reference proteome</keyword>
<evidence type="ECO:0000256" key="2">
    <source>
        <dbReference type="ARBA" id="ARBA00022723"/>
    </source>
</evidence>
<evidence type="ECO:0000256" key="14">
    <source>
        <dbReference type="PIRSR" id="PIRSR604574-1"/>
    </source>
</evidence>
<dbReference type="GO" id="GO:0006281">
    <property type="term" value="P:DNA repair"/>
    <property type="evidence" value="ECO:0007669"/>
    <property type="project" value="UniProtKB-KW"/>
</dbReference>
<evidence type="ECO:0000256" key="15">
    <source>
        <dbReference type="PIRSR" id="PIRSR604574-2"/>
    </source>
</evidence>
<dbReference type="Proteomes" id="UP000002429">
    <property type="component" value="Plasmid megaplasmid"/>
</dbReference>
<feature type="binding site" evidence="14">
    <location>
        <position position="171"/>
    </location>
    <ligand>
        <name>substrate</name>
    </ligand>
</feature>
<evidence type="ECO:0000256" key="8">
    <source>
        <dbReference type="ARBA" id="ARBA00050106"/>
    </source>
</evidence>
<dbReference type="AlphaFoldDB" id="Q1LCJ9"/>
<dbReference type="Pfam" id="PF13532">
    <property type="entry name" value="2OG-FeII_Oxy_2"/>
    <property type="match status" value="1"/>
</dbReference>
<keyword evidence="7" id="KW-0234">DNA repair</keyword>
<dbReference type="GO" id="GO:0008198">
    <property type="term" value="F:ferrous iron binding"/>
    <property type="evidence" value="ECO:0007669"/>
    <property type="project" value="TreeGrafter"/>
</dbReference>
<proteinExistence type="inferred from homology"/>
<dbReference type="PANTHER" id="PTHR16557">
    <property type="entry name" value="ALKYLATED DNA REPAIR PROTEIN ALKB-RELATED"/>
    <property type="match status" value="1"/>
</dbReference>
<comment type="similarity">
    <text evidence="1">Belongs to the alkB family.</text>
</comment>
<dbReference type="SUPFAM" id="SSF51197">
    <property type="entry name" value="Clavaminate synthase-like"/>
    <property type="match status" value="1"/>
</dbReference>
<dbReference type="NCBIfam" id="NF011930">
    <property type="entry name" value="PRK15401.1"/>
    <property type="match status" value="1"/>
</dbReference>
<dbReference type="GO" id="GO:0005737">
    <property type="term" value="C:cytoplasm"/>
    <property type="evidence" value="ECO:0007669"/>
    <property type="project" value="TreeGrafter"/>
</dbReference>
<dbReference type="InterPro" id="IPR005123">
    <property type="entry name" value="Oxoglu/Fe-dep_dioxygenase_dom"/>
</dbReference>
<dbReference type="KEGG" id="rme:Rmet_5268"/>
<keyword evidence="3" id="KW-0227">DNA damage</keyword>
<reference evidence="18" key="1">
    <citation type="journal article" date="2010" name="PLoS ONE">
        <title>The complete genome sequence of Cupriavidus metallidurans strain CH34, a master survivalist in harsh and anthropogenic environments.</title>
        <authorList>
            <person name="Janssen P.J."/>
            <person name="Van Houdt R."/>
            <person name="Moors H."/>
            <person name="Monsieurs P."/>
            <person name="Morin N."/>
            <person name="Michaux A."/>
            <person name="Benotmane M.A."/>
            <person name="Leys N."/>
            <person name="Vallaeys T."/>
            <person name="Lapidus A."/>
            <person name="Monchy S."/>
            <person name="Medigue C."/>
            <person name="Taghavi S."/>
            <person name="McCorkle S."/>
            <person name="Dunn J."/>
            <person name="van der Lelie D."/>
            <person name="Mergeay M."/>
        </authorList>
    </citation>
    <scope>NUCLEOTIDE SEQUENCE [LARGE SCALE GENOMIC DNA]</scope>
    <source>
        <strain evidence="18">ATCC 43123 / DSM 2839 / NBRC 102507 / CH34</strain>
    </source>
</reference>
<protein>
    <recommendedName>
        <fullName evidence="11">Alpha-ketoglutarate-dependent dioxygenase AlkB</fullName>
        <ecNumber evidence="10">1.14.11.33</ecNumber>
    </recommendedName>
    <alternativeName>
        <fullName evidence="12">Alkylated DNA repair protein AlkB</fullName>
    </alternativeName>
    <alternativeName>
        <fullName evidence="13">DNA oxidative demethylase AlkB</fullName>
    </alternativeName>
</protein>
<evidence type="ECO:0000256" key="13">
    <source>
        <dbReference type="ARBA" id="ARBA00082512"/>
    </source>
</evidence>
<feature type="domain" description="Fe2OG dioxygenase" evidence="16">
    <location>
        <begin position="123"/>
        <end position="223"/>
    </location>
</feature>
<dbReference type="FunFam" id="2.60.120.590:FF:000005">
    <property type="entry name" value="Alpha-ketoglutarate-dependent dioxygenase AlkB"/>
    <property type="match status" value="1"/>
</dbReference>
<evidence type="ECO:0000256" key="12">
    <source>
        <dbReference type="ARBA" id="ARBA00080712"/>
    </source>
</evidence>
<sequence length="223" mass="23988">MPAMTFDLFDALPADSNAPPAVETLAPGAVVLHGFARDAGPELLAAVQTISAEAPFRHLITPGGLRMSVAMTNCGERGWVSDRTGYRYDAVDPESGRPWPAMPAVFRSLAEHAAEAAGYPGFAPDACLINRYLPGTRLSLHQDRDELDLRAPIVSVSMGLPAVFLWGGLRRADRPGRFRLAHGDVVVWGGPSRLVFHGIAPLADGDHALTGSERINLTFRKTR</sequence>
<keyword evidence="6 15" id="KW-0408">Iron</keyword>
<evidence type="ECO:0000313" key="17">
    <source>
        <dbReference type="EMBL" id="ABF12127.1"/>
    </source>
</evidence>
<feature type="binding site" evidence="15">
    <location>
        <position position="143"/>
    </location>
    <ligand>
        <name>Fe cation</name>
        <dbReference type="ChEBI" id="CHEBI:24875"/>
        <note>catalytic</note>
    </ligand>
</feature>
<dbReference type="PANTHER" id="PTHR16557:SF2">
    <property type="entry name" value="NUCLEIC ACID DIOXYGENASE ALKBH1"/>
    <property type="match status" value="1"/>
</dbReference>
<evidence type="ECO:0000259" key="16">
    <source>
        <dbReference type="PROSITE" id="PS51471"/>
    </source>
</evidence>
<dbReference type="EMBL" id="CP000353">
    <property type="protein sequence ID" value="ABF12127.1"/>
    <property type="molecule type" value="Genomic_DNA"/>
</dbReference>
<evidence type="ECO:0000313" key="18">
    <source>
        <dbReference type="Proteomes" id="UP000002429"/>
    </source>
</evidence>
<dbReference type="InterPro" id="IPR004574">
    <property type="entry name" value="Alkb"/>
</dbReference>
<evidence type="ECO:0000256" key="4">
    <source>
        <dbReference type="ARBA" id="ARBA00022964"/>
    </source>
</evidence>
<evidence type="ECO:0000256" key="1">
    <source>
        <dbReference type="ARBA" id="ARBA00007879"/>
    </source>
</evidence>
<evidence type="ECO:0000256" key="3">
    <source>
        <dbReference type="ARBA" id="ARBA00022763"/>
    </source>
</evidence>